<dbReference type="RefSeq" id="XP_060410830.1">
    <property type="nucleotide sequence ID" value="XM_060558587.1"/>
</dbReference>
<keyword evidence="2" id="KW-1185">Reference proteome</keyword>
<reference evidence="1" key="1">
    <citation type="submission" date="2021-06" db="EMBL/GenBank/DDBJ databases">
        <title>Comparative genomics, transcriptomics and evolutionary studies reveal genomic signatures of adaptation to plant cell wall in hemibiotrophic fungi.</title>
        <authorList>
            <consortium name="DOE Joint Genome Institute"/>
            <person name="Baroncelli R."/>
            <person name="Diaz J.F."/>
            <person name="Benocci T."/>
            <person name="Peng M."/>
            <person name="Battaglia E."/>
            <person name="Haridas S."/>
            <person name="Andreopoulos W."/>
            <person name="Labutti K."/>
            <person name="Pangilinan J."/>
            <person name="Floch G.L."/>
            <person name="Makela M.R."/>
            <person name="Henrissat B."/>
            <person name="Grigoriev I.V."/>
            <person name="Crouch J.A."/>
            <person name="De Vries R.P."/>
            <person name="Sukno S.A."/>
            <person name="Thon M.R."/>
        </authorList>
    </citation>
    <scope>NUCLEOTIDE SEQUENCE</scope>
    <source>
        <strain evidence="1">CBS 125086</strain>
    </source>
</reference>
<protein>
    <submittedName>
        <fullName evidence="1">Uncharacterized protein</fullName>
    </submittedName>
</protein>
<organism evidence="1 2">
    <name type="scientific">Colletotrichum navitas</name>
    <dbReference type="NCBI Taxonomy" id="681940"/>
    <lineage>
        <taxon>Eukaryota</taxon>
        <taxon>Fungi</taxon>
        <taxon>Dikarya</taxon>
        <taxon>Ascomycota</taxon>
        <taxon>Pezizomycotina</taxon>
        <taxon>Sordariomycetes</taxon>
        <taxon>Hypocreomycetidae</taxon>
        <taxon>Glomerellales</taxon>
        <taxon>Glomerellaceae</taxon>
        <taxon>Colletotrichum</taxon>
        <taxon>Colletotrichum graminicola species complex</taxon>
    </lineage>
</organism>
<name>A0AAD8PTH1_9PEZI</name>
<evidence type="ECO:0000313" key="2">
    <source>
        <dbReference type="Proteomes" id="UP001230504"/>
    </source>
</evidence>
<accession>A0AAD8PTH1</accession>
<evidence type="ECO:0000313" key="1">
    <source>
        <dbReference type="EMBL" id="KAK1579722.1"/>
    </source>
</evidence>
<gene>
    <name evidence="1" type="ORF">LY79DRAFT_563697</name>
</gene>
<proteinExistence type="predicted"/>
<dbReference type="GeneID" id="85442827"/>
<dbReference type="Proteomes" id="UP001230504">
    <property type="component" value="Unassembled WGS sequence"/>
</dbReference>
<dbReference type="AlphaFoldDB" id="A0AAD8PTH1"/>
<dbReference type="EMBL" id="JAHLJV010000063">
    <property type="protein sequence ID" value="KAK1579722.1"/>
    <property type="molecule type" value="Genomic_DNA"/>
</dbReference>
<sequence length="105" mass="11054">MHPMLLPLTGAELAAVELVSCFDEMPRPARSLVTQLLGGGIVLIHFARCWHHASAPITALFCPGSAEVIVRPLISEPSSPGQKGPLAPGLGGPRITFCVVLSGYR</sequence>
<comment type="caution">
    <text evidence="1">The sequence shown here is derived from an EMBL/GenBank/DDBJ whole genome shotgun (WGS) entry which is preliminary data.</text>
</comment>